<sequence>MLGIGLWALMLAGSGVVHRYLWIRLVRDTTGPRTTARRLATSGVVLSALLAPATRMLTPLFDPSDGGGGRFLAWPGYTLIGVLLYLLLALAVLELPRALLLRRWRRSAGQQAGPAPVRVPATASAAGPEAATPPAPAAAEPAPDAPGEEDQRLLGRRLFLGRAVGTVAGVTALGTVGYGMSSALGDPLVRRVPVTLSKVNPRLSGLRIAVVSDIHLGPLLGRAHTERIVRMVNGLQADLVTIVGDLADGTASQLGPAARPLKALESRYGNFFVTGNHEYLYDGVEDWLDEMRNVGVRPLVNERVEIRHNGAHLDLAGVEDLAGEEFGRGPDLGRALGGRDLSRPVVLLAHQPVFADEAARHGVDLQLSGHTHGGQMFPLTAVTSLVNPVNSGLGRVEDTQVYVTNGAGFFGPPVRVGAPAEITLLELRSPLPV</sequence>
<evidence type="ECO:0000313" key="6">
    <source>
        <dbReference type="EMBL" id="GHI16974.1"/>
    </source>
</evidence>
<keyword evidence="4" id="KW-0472">Membrane</keyword>
<evidence type="ECO:0000256" key="3">
    <source>
        <dbReference type="SAM" id="MobiDB-lite"/>
    </source>
</evidence>
<dbReference type="EMBL" id="BNDV01000016">
    <property type="protein sequence ID" value="GHI16974.1"/>
    <property type="molecule type" value="Genomic_DNA"/>
</dbReference>
<accession>A0ABQ3NW26</accession>
<feature type="compositionally biased region" description="Low complexity" evidence="3">
    <location>
        <begin position="120"/>
        <end position="130"/>
    </location>
</feature>
<dbReference type="InterPro" id="IPR004843">
    <property type="entry name" value="Calcineurin-like_PHP"/>
</dbReference>
<feature type="region of interest" description="Disordered" evidence="3">
    <location>
        <begin position="112"/>
        <end position="149"/>
    </location>
</feature>
<evidence type="ECO:0000256" key="2">
    <source>
        <dbReference type="ARBA" id="ARBA00022801"/>
    </source>
</evidence>
<dbReference type="CDD" id="cd07385">
    <property type="entry name" value="MPP_YkuE_C"/>
    <property type="match status" value="1"/>
</dbReference>
<keyword evidence="1" id="KW-0479">Metal-binding</keyword>
<dbReference type="InterPro" id="IPR029052">
    <property type="entry name" value="Metallo-depent_PP-like"/>
</dbReference>
<feature type="domain" description="Calcineurin-like phosphoesterase" evidence="5">
    <location>
        <begin position="206"/>
        <end position="373"/>
    </location>
</feature>
<dbReference type="Gene3D" id="3.60.21.10">
    <property type="match status" value="1"/>
</dbReference>
<organism evidence="6 7">
    <name type="scientific">Streptomyces virginiae</name>
    <name type="common">Streptomyces cinnamonensis</name>
    <dbReference type="NCBI Taxonomy" id="1961"/>
    <lineage>
        <taxon>Bacteria</taxon>
        <taxon>Bacillati</taxon>
        <taxon>Actinomycetota</taxon>
        <taxon>Actinomycetes</taxon>
        <taxon>Kitasatosporales</taxon>
        <taxon>Streptomycetaceae</taxon>
        <taxon>Streptomyces</taxon>
    </lineage>
</organism>
<dbReference type="SUPFAM" id="SSF56300">
    <property type="entry name" value="Metallo-dependent phosphatases"/>
    <property type="match status" value="1"/>
</dbReference>
<dbReference type="Proteomes" id="UP000660554">
    <property type="component" value="Unassembled WGS sequence"/>
</dbReference>
<dbReference type="RefSeq" id="WP_191869590.1">
    <property type="nucleotide sequence ID" value="NZ_BMRU01000027.1"/>
</dbReference>
<feature type="transmembrane region" description="Helical" evidence="4">
    <location>
        <begin position="159"/>
        <end position="180"/>
    </location>
</feature>
<dbReference type="InterPro" id="IPR051158">
    <property type="entry name" value="Metallophosphoesterase_sf"/>
</dbReference>
<keyword evidence="7" id="KW-1185">Reference proteome</keyword>
<dbReference type="PANTHER" id="PTHR31302">
    <property type="entry name" value="TRANSMEMBRANE PROTEIN WITH METALLOPHOSPHOESTERASE DOMAIN-RELATED"/>
    <property type="match status" value="1"/>
</dbReference>
<reference evidence="7" key="1">
    <citation type="submission" date="2020-09" db="EMBL/GenBank/DDBJ databases">
        <title>Whole genome shotgun sequence of Streptomyces cinnamonensis NBRC 15873.</title>
        <authorList>
            <person name="Komaki H."/>
            <person name="Tamura T."/>
        </authorList>
    </citation>
    <scope>NUCLEOTIDE SEQUENCE [LARGE SCALE GENOMIC DNA]</scope>
    <source>
        <strain evidence="7">NBRC 15873</strain>
    </source>
</reference>
<gene>
    <name evidence="6" type="ORF">Scinn_64370</name>
</gene>
<feature type="transmembrane region" description="Helical" evidence="4">
    <location>
        <begin position="35"/>
        <end position="54"/>
    </location>
</feature>
<keyword evidence="4" id="KW-1133">Transmembrane helix</keyword>
<keyword evidence="2" id="KW-0378">Hydrolase</keyword>
<proteinExistence type="predicted"/>
<protein>
    <submittedName>
        <fullName evidence="6">Membrane protein</fullName>
    </submittedName>
</protein>
<evidence type="ECO:0000259" key="5">
    <source>
        <dbReference type="Pfam" id="PF00149"/>
    </source>
</evidence>
<evidence type="ECO:0000313" key="7">
    <source>
        <dbReference type="Proteomes" id="UP000660554"/>
    </source>
</evidence>
<comment type="caution">
    <text evidence="6">The sequence shown here is derived from an EMBL/GenBank/DDBJ whole genome shotgun (WGS) entry which is preliminary data.</text>
</comment>
<name>A0ABQ3NW26_STRVG</name>
<feature type="transmembrane region" description="Helical" evidence="4">
    <location>
        <begin position="74"/>
        <end position="96"/>
    </location>
</feature>
<dbReference type="PANTHER" id="PTHR31302:SF31">
    <property type="entry name" value="PHOSPHODIESTERASE YAEI"/>
    <property type="match status" value="1"/>
</dbReference>
<feature type="transmembrane region" description="Helical" evidence="4">
    <location>
        <begin position="6"/>
        <end position="23"/>
    </location>
</feature>
<evidence type="ECO:0000256" key="1">
    <source>
        <dbReference type="ARBA" id="ARBA00022723"/>
    </source>
</evidence>
<dbReference type="Pfam" id="PF00149">
    <property type="entry name" value="Metallophos"/>
    <property type="match status" value="1"/>
</dbReference>
<evidence type="ECO:0000256" key="4">
    <source>
        <dbReference type="SAM" id="Phobius"/>
    </source>
</evidence>
<dbReference type="GeneID" id="86955080"/>
<keyword evidence="4" id="KW-0812">Transmembrane</keyword>